<feature type="domain" description="SGNH hydrolase-type esterase" evidence="2">
    <location>
        <begin position="123"/>
        <end position="245"/>
    </location>
</feature>
<evidence type="ECO:0000313" key="3">
    <source>
        <dbReference type="EMBL" id="PWJ29872.1"/>
    </source>
</evidence>
<comment type="caution">
    <text evidence="3">The sequence shown here is derived from an EMBL/GenBank/DDBJ whole genome shotgun (WGS) entry which is preliminary data.</text>
</comment>
<proteinExistence type="predicted"/>
<reference evidence="3 4" key="1">
    <citation type="submission" date="2018-05" db="EMBL/GenBank/DDBJ databases">
        <title>The Hungate 1000. A catalogue of reference genomes from the rumen microbiome.</title>
        <authorList>
            <person name="Kelly W."/>
        </authorList>
    </citation>
    <scope>NUCLEOTIDE SEQUENCE [LARGE SCALE GENOMIC DNA]</scope>
    <source>
        <strain evidence="3 4">NLAE-zl-C242</strain>
    </source>
</reference>
<keyword evidence="3" id="KW-0378">Hydrolase</keyword>
<gene>
    <name evidence="3" type="ORF">A8806_105175</name>
</gene>
<dbReference type="EMBL" id="QGDL01000005">
    <property type="protein sequence ID" value="PWJ29872.1"/>
    <property type="molecule type" value="Genomic_DNA"/>
</dbReference>
<dbReference type="SUPFAM" id="SSF52266">
    <property type="entry name" value="SGNH hydrolase"/>
    <property type="match status" value="1"/>
</dbReference>
<keyword evidence="1" id="KW-0175">Coiled coil</keyword>
<dbReference type="PANTHER" id="PTHR30383">
    <property type="entry name" value="THIOESTERASE 1/PROTEASE 1/LYSOPHOSPHOLIPASE L1"/>
    <property type="match status" value="1"/>
</dbReference>
<dbReference type="AlphaFoldDB" id="A0A2Y9BDK7"/>
<dbReference type="PANTHER" id="PTHR30383:SF5">
    <property type="entry name" value="SGNH HYDROLASE-TYPE ESTERASE DOMAIN-CONTAINING PROTEIN"/>
    <property type="match status" value="1"/>
</dbReference>
<keyword evidence="4" id="KW-1185">Reference proteome</keyword>
<sequence length="258" mass="29248">MMKKKKHKVAKYCCIAVGVLILGILIAEGISSLSRGKVDTSEGLKIIKQAKKADVTAIENKIEKLEEKDKADNKEKDKEDEDTDRNYKAIFANAVIMGDSISEAFTEYDILNASSVIAKIGVELDELDDQVAKVEKLNPQVIFLSYGMNDIIATNGNTDEFVKQYDALLKELQKKLPDTKLFVNSIFPVQDQEIERQPVYEKLADYNEVLRELCDKRQIAYIDNTDLASDSDYEEDGVHFKAEFYPYWLNRMAEVAAL</sequence>
<dbReference type="Gene3D" id="3.40.50.1110">
    <property type="entry name" value="SGNH hydrolase"/>
    <property type="match status" value="1"/>
</dbReference>
<dbReference type="InterPro" id="IPR036514">
    <property type="entry name" value="SGNH_hydro_sf"/>
</dbReference>
<dbReference type="Proteomes" id="UP000245845">
    <property type="component" value="Unassembled WGS sequence"/>
</dbReference>
<dbReference type="InterPro" id="IPR051532">
    <property type="entry name" value="Ester_Hydrolysis_Enzymes"/>
</dbReference>
<dbReference type="GO" id="GO:0004622">
    <property type="term" value="F:phosphatidylcholine lysophospholipase activity"/>
    <property type="evidence" value="ECO:0007669"/>
    <property type="project" value="TreeGrafter"/>
</dbReference>
<organism evidence="3 4">
    <name type="scientific">Faecalicatena orotica</name>
    <dbReference type="NCBI Taxonomy" id="1544"/>
    <lineage>
        <taxon>Bacteria</taxon>
        <taxon>Bacillati</taxon>
        <taxon>Bacillota</taxon>
        <taxon>Clostridia</taxon>
        <taxon>Lachnospirales</taxon>
        <taxon>Lachnospiraceae</taxon>
        <taxon>Faecalicatena</taxon>
    </lineage>
</organism>
<protein>
    <submittedName>
        <fullName evidence="3">GDSL-like lipase/acylhydrolase family protein</fullName>
    </submittedName>
</protein>
<evidence type="ECO:0000256" key="1">
    <source>
        <dbReference type="SAM" id="Coils"/>
    </source>
</evidence>
<name>A0A2Y9BDK7_9FIRM</name>
<evidence type="ECO:0000313" key="4">
    <source>
        <dbReference type="Proteomes" id="UP000245845"/>
    </source>
</evidence>
<feature type="coiled-coil region" evidence="1">
    <location>
        <begin position="48"/>
        <end position="82"/>
    </location>
</feature>
<evidence type="ECO:0000259" key="2">
    <source>
        <dbReference type="Pfam" id="PF13472"/>
    </source>
</evidence>
<dbReference type="Pfam" id="PF13472">
    <property type="entry name" value="Lipase_GDSL_2"/>
    <property type="match status" value="1"/>
</dbReference>
<accession>A0A2Y9BDK7</accession>
<dbReference type="InterPro" id="IPR013830">
    <property type="entry name" value="SGNH_hydro"/>
</dbReference>
<dbReference type="RefSeq" id="WP_330405324.1">
    <property type="nucleotide sequence ID" value="NZ_BAAACK010000018.1"/>
</dbReference>